<evidence type="ECO:0000313" key="3">
    <source>
        <dbReference type="EMBL" id="UEM18307.1"/>
    </source>
</evidence>
<evidence type="ECO:0000313" key="2">
    <source>
        <dbReference type="EMBL" id="MBO1869097.1"/>
    </source>
</evidence>
<gene>
    <name evidence="3" type="ORF">J4G43_055035</name>
    <name evidence="2" type="ORF">J4G43_52750</name>
</gene>
<reference evidence="2" key="1">
    <citation type="submission" date="2021-03" db="EMBL/GenBank/DDBJ databases">
        <title>Whole Genome Sequence of Bradyrhizobium sp. Strain 144S4.</title>
        <authorList>
            <person name="Bromfield E.S.P."/>
            <person name="Cloutier S."/>
        </authorList>
    </citation>
    <scope>NUCLEOTIDE SEQUENCE [LARGE SCALE GENOMIC DNA]</scope>
    <source>
        <strain evidence="2">144S4</strain>
    </source>
</reference>
<accession>A0A939MFR3</accession>
<dbReference type="EMBL" id="JAGEMI010000003">
    <property type="protein sequence ID" value="MBO1869097.1"/>
    <property type="molecule type" value="Genomic_DNA"/>
</dbReference>
<feature type="region of interest" description="Disordered" evidence="1">
    <location>
        <begin position="28"/>
        <end position="55"/>
    </location>
</feature>
<organism evidence="2">
    <name type="scientific">Bradyrhizobium barranii subsp. barranii</name>
    <dbReference type="NCBI Taxonomy" id="2823807"/>
    <lineage>
        <taxon>Bacteria</taxon>
        <taxon>Pseudomonadati</taxon>
        <taxon>Pseudomonadota</taxon>
        <taxon>Alphaproteobacteria</taxon>
        <taxon>Hyphomicrobiales</taxon>
        <taxon>Nitrobacteraceae</taxon>
        <taxon>Bradyrhizobium</taxon>
        <taxon>Bradyrhizobium barranii</taxon>
    </lineage>
</organism>
<dbReference type="AlphaFoldDB" id="A0A939MFR3"/>
<evidence type="ECO:0000313" key="4">
    <source>
        <dbReference type="Proteomes" id="UP000664702"/>
    </source>
</evidence>
<feature type="compositionally biased region" description="Basic and acidic residues" evidence="1">
    <location>
        <begin position="28"/>
        <end position="43"/>
    </location>
</feature>
<evidence type="ECO:0000256" key="1">
    <source>
        <dbReference type="SAM" id="MobiDB-lite"/>
    </source>
</evidence>
<protein>
    <submittedName>
        <fullName evidence="2">Uncharacterized protein</fullName>
    </submittedName>
</protein>
<proteinExistence type="predicted"/>
<name>A0A939MFR3_9BRAD</name>
<sequence length="55" mass="6615">MTESTQPKADRRGRLLEVAMNEMVKFERKESEFRRKDREERAAELQLPLDKLDVH</sequence>
<keyword evidence="3" id="KW-0614">Plasmid</keyword>
<geneLocation type="plasmid" evidence="3 4">
    <name>pBb144S4c</name>
</geneLocation>
<dbReference type="RefSeq" id="WP_085965845.1">
    <property type="nucleotide sequence ID" value="NZ_CP086139.1"/>
</dbReference>
<dbReference type="EMBL" id="CP086139">
    <property type="protein sequence ID" value="UEM18307.1"/>
    <property type="molecule type" value="Genomic_DNA"/>
</dbReference>
<dbReference type="Proteomes" id="UP000664702">
    <property type="component" value="Plasmid pBb144S4c"/>
</dbReference>
<reference evidence="3 4" key="2">
    <citation type="journal article" date="2022" name="Int. J. Syst. Evol. Microbiol.">
        <title>Strains of Bradyrhizobium barranii sp. nov. associated with legumes native to Canada are symbionts of soybeans and belong to different subspecies (subsp. barranii subsp. nov. and subsp. apii subsp. nov.) and symbiovars (sv. glycinearum and sv. septentrionale).</title>
        <authorList>
            <person name="Bromfield E.S.P."/>
            <person name="Cloutier S."/>
            <person name="Wasai-Hara S."/>
            <person name="Minamisawa K."/>
        </authorList>
    </citation>
    <scope>NUCLEOTIDE SEQUENCE [LARGE SCALE GENOMIC DNA]</scope>
    <source>
        <strain evidence="3 4">144S4</strain>
        <plasmid evidence="4">pBb144S4c</plasmid>
    </source>
</reference>
<dbReference type="KEGG" id="bban:J4G43_055035"/>